<dbReference type="Gene3D" id="1.10.510.10">
    <property type="entry name" value="Transferase(Phosphotransferase) domain 1"/>
    <property type="match status" value="1"/>
</dbReference>
<evidence type="ECO:0000313" key="6">
    <source>
        <dbReference type="EMBL" id="KAF9695688.1"/>
    </source>
</evidence>
<evidence type="ECO:0000313" key="7">
    <source>
        <dbReference type="Proteomes" id="UP000651452"/>
    </source>
</evidence>
<name>A0A8H7J5E5_9PLEO</name>
<dbReference type="PROSITE" id="PS50011">
    <property type="entry name" value="PROTEIN_KINASE_DOM"/>
    <property type="match status" value="1"/>
</dbReference>
<keyword evidence="2" id="KW-0547">Nucleotide-binding</keyword>
<dbReference type="InterPro" id="IPR008271">
    <property type="entry name" value="Ser/Thr_kinase_AS"/>
</dbReference>
<evidence type="ECO:0000256" key="1">
    <source>
        <dbReference type="ARBA" id="ARBA00022679"/>
    </source>
</evidence>
<dbReference type="EMBL" id="RZGK01000011">
    <property type="protein sequence ID" value="KAF9695688.1"/>
    <property type="molecule type" value="Genomic_DNA"/>
</dbReference>
<evidence type="ECO:0000256" key="4">
    <source>
        <dbReference type="ARBA" id="ARBA00022840"/>
    </source>
</evidence>
<dbReference type="PROSITE" id="PS00108">
    <property type="entry name" value="PROTEIN_KINASE_ST"/>
    <property type="match status" value="1"/>
</dbReference>
<keyword evidence="7" id="KW-1185">Reference proteome</keyword>
<dbReference type="Pfam" id="PF00069">
    <property type="entry name" value="Pkinase"/>
    <property type="match status" value="1"/>
</dbReference>
<gene>
    <name evidence="6" type="ORF">EKO04_006307</name>
</gene>
<keyword evidence="1" id="KW-0808">Transferase</keyword>
<evidence type="ECO:0000256" key="3">
    <source>
        <dbReference type="ARBA" id="ARBA00022777"/>
    </source>
</evidence>
<organism evidence="6 7">
    <name type="scientific">Ascochyta lentis</name>
    <dbReference type="NCBI Taxonomy" id="205686"/>
    <lineage>
        <taxon>Eukaryota</taxon>
        <taxon>Fungi</taxon>
        <taxon>Dikarya</taxon>
        <taxon>Ascomycota</taxon>
        <taxon>Pezizomycotina</taxon>
        <taxon>Dothideomycetes</taxon>
        <taxon>Pleosporomycetidae</taxon>
        <taxon>Pleosporales</taxon>
        <taxon>Pleosporineae</taxon>
        <taxon>Didymellaceae</taxon>
        <taxon>Ascochyta</taxon>
    </lineage>
</organism>
<dbReference type="SMART" id="SM00220">
    <property type="entry name" value="S_TKc"/>
    <property type="match status" value="1"/>
</dbReference>
<dbReference type="SUPFAM" id="SSF56112">
    <property type="entry name" value="Protein kinase-like (PK-like)"/>
    <property type="match status" value="1"/>
</dbReference>
<proteinExistence type="predicted"/>
<dbReference type="InterPro" id="IPR011009">
    <property type="entry name" value="Kinase-like_dom_sf"/>
</dbReference>
<accession>A0A8H7J5E5</accession>
<reference evidence="6" key="2">
    <citation type="submission" date="2020-09" db="EMBL/GenBank/DDBJ databases">
        <title>Reference genome assembly for Australian Ascochyta lentis isolate Al4.</title>
        <authorList>
            <person name="Lee R.C."/>
            <person name="Farfan-Caceres L.M."/>
            <person name="Debler J.W."/>
            <person name="Williams A.H."/>
            <person name="Henares B.M."/>
        </authorList>
    </citation>
    <scope>NUCLEOTIDE SEQUENCE</scope>
    <source>
        <strain evidence="6">Al4</strain>
    </source>
</reference>
<reference evidence="6" key="1">
    <citation type="submission" date="2018-12" db="EMBL/GenBank/DDBJ databases">
        <authorList>
            <person name="Syme R.A."/>
            <person name="Farfan-Caceres L."/>
            <person name="Lichtenzveig J."/>
        </authorList>
    </citation>
    <scope>NUCLEOTIDE SEQUENCE</scope>
    <source>
        <strain evidence="6">Al4</strain>
    </source>
</reference>
<dbReference type="Proteomes" id="UP000651452">
    <property type="component" value="Unassembled WGS sequence"/>
</dbReference>
<keyword evidence="4" id="KW-0067">ATP-binding</keyword>
<dbReference type="GO" id="GO:0004674">
    <property type="term" value="F:protein serine/threonine kinase activity"/>
    <property type="evidence" value="ECO:0007669"/>
    <property type="project" value="TreeGrafter"/>
</dbReference>
<dbReference type="PANTHER" id="PTHR44329">
    <property type="entry name" value="SERINE/THREONINE-PROTEIN KINASE TNNI3K-RELATED"/>
    <property type="match status" value="1"/>
</dbReference>
<dbReference type="OrthoDB" id="4062651at2759"/>
<protein>
    <recommendedName>
        <fullName evidence="5">Protein kinase domain-containing protein</fullName>
    </recommendedName>
</protein>
<evidence type="ECO:0000256" key="2">
    <source>
        <dbReference type="ARBA" id="ARBA00022741"/>
    </source>
</evidence>
<dbReference type="AlphaFoldDB" id="A0A8H7J5E5"/>
<feature type="domain" description="Protein kinase" evidence="5">
    <location>
        <begin position="148"/>
        <end position="407"/>
    </location>
</feature>
<comment type="caution">
    <text evidence="6">The sequence shown here is derived from an EMBL/GenBank/DDBJ whole genome shotgun (WGS) entry which is preliminary data.</text>
</comment>
<dbReference type="InterPro" id="IPR000719">
    <property type="entry name" value="Prot_kinase_dom"/>
</dbReference>
<sequence length="407" mass="46247">MSTYQSIHFLEGRYCENEDFKSKGLPEPHIRSQNLICRKGNWEWHVNITFRGTMIREDSIEGFIAAQKKRKVRREQLTQFIKSIDFSSLRFVDDTVTALTIAASDTLLCPDWSLVPYNISNLSADNAYRAFCGQLYCEIREDPGKIIYPPLPELSKKSKVLPLSCIKIERDIDAAVSLVHIEQEDRLCVFKSIDRPLYQPRDSEVVLTEWAHLSRMSPCLSIARLVATITSGNPYHTGKQEDRNRVFRGFLLEYYVTGSLEAVLEEKSIQLAPEKWLPQIARGLSCLHKNQITHLDLKPSNIVIDTQGNARLIDISGLATSYDWLAPDMQTQLDPSISPWDLRVLNDVWAFGKVVSEFLTTCSGKILDCLHEVVRMTMKDDPSERATLCDVIVKLEELSVSLASVPP</sequence>
<dbReference type="PANTHER" id="PTHR44329:SF288">
    <property type="entry name" value="MITOGEN-ACTIVATED PROTEIN KINASE KINASE KINASE 20"/>
    <property type="match status" value="1"/>
</dbReference>
<dbReference type="InterPro" id="IPR051681">
    <property type="entry name" value="Ser/Thr_Kinases-Pseudokinases"/>
</dbReference>
<keyword evidence="3" id="KW-0418">Kinase</keyword>
<evidence type="ECO:0000259" key="5">
    <source>
        <dbReference type="PROSITE" id="PS50011"/>
    </source>
</evidence>
<dbReference type="GO" id="GO:0005524">
    <property type="term" value="F:ATP binding"/>
    <property type="evidence" value="ECO:0007669"/>
    <property type="project" value="UniProtKB-KW"/>
</dbReference>